<dbReference type="EMBL" id="GGMS01007995">
    <property type="protein sequence ID" value="MBY77198.1"/>
    <property type="molecule type" value="Transcribed_RNA"/>
</dbReference>
<organism evidence="1">
    <name type="scientific">Sipha flava</name>
    <name type="common">yellow sugarcane aphid</name>
    <dbReference type="NCBI Taxonomy" id="143950"/>
    <lineage>
        <taxon>Eukaryota</taxon>
        <taxon>Metazoa</taxon>
        <taxon>Ecdysozoa</taxon>
        <taxon>Arthropoda</taxon>
        <taxon>Hexapoda</taxon>
        <taxon>Insecta</taxon>
        <taxon>Pterygota</taxon>
        <taxon>Neoptera</taxon>
        <taxon>Paraneoptera</taxon>
        <taxon>Hemiptera</taxon>
        <taxon>Sternorrhyncha</taxon>
        <taxon>Aphidomorpha</taxon>
        <taxon>Aphidoidea</taxon>
        <taxon>Aphididae</taxon>
        <taxon>Sipha</taxon>
    </lineage>
</organism>
<name>A0A2S2QHI4_9HEMI</name>
<dbReference type="AlphaFoldDB" id="A0A2S2QHI4"/>
<gene>
    <name evidence="1" type="ORF">g.880</name>
</gene>
<proteinExistence type="predicted"/>
<accession>A0A2S2QHI4</accession>
<protein>
    <submittedName>
        <fullName evidence="1">Uncharacterized protein</fullName>
    </submittedName>
</protein>
<evidence type="ECO:0000313" key="1">
    <source>
        <dbReference type="EMBL" id="MBY77198.1"/>
    </source>
</evidence>
<reference evidence="1" key="1">
    <citation type="submission" date="2018-04" db="EMBL/GenBank/DDBJ databases">
        <title>Transcriptome assembly of Sipha flava.</title>
        <authorList>
            <person name="Scully E.D."/>
            <person name="Geib S.M."/>
            <person name="Palmer N.A."/>
            <person name="Koch K."/>
            <person name="Bradshaw J."/>
            <person name="Heng-Moss T."/>
            <person name="Sarath G."/>
        </authorList>
    </citation>
    <scope>NUCLEOTIDE SEQUENCE</scope>
</reference>
<sequence length="112" mass="12622">MFAFWTTDSAISYDARRCARAYGCTTPSRASNRVITCARRGARVNLKIITVKSVLGMENRVLSSDVLVRRWSWTKQNRIVNGGNPRAGCRRRRIVKMRNGKGNGPFCLAKSQ</sequence>